<name>A0AAW3T5P8_9MICO</name>
<feature type="domain" description="LytR/CpsA/Psr regulator C-terminal" evidence="5">
    <location>
        <begin position="365"/>
        <end position="445"/>
    </location>
</feature>
<organism evidence="6 7">
    <name type="scientific">Curtobacterium pusillum</name>
    <dbReference type="NCBI Taxonomy" id="69373"/>
    <lineage>
        <taxon>Bacteria</taxon>
        <taxon>Bacillati</taxon>
        <taxon>Actinomycetota</taxon>
        <taxon>Actinomycetes</taxon>
        <taxon>Micrococcales</taxon>
        <taxon>Microbacteriaceae</taxon>
        <taxon>Curtobacterium</taxon>
    </lineage>
</organism>
<accession>A0AAW3T5P8</accession>
<evidence type="ECO:0000259" key="4">
    <source>
        <dbReference type="Pfam" id="PF03816"/>
    </source>
</evidence>
<reference evidence="6 7" key="1">
    <citation type="submission" date="2020-07" db="EMBL/GenBank/DDBJ databases">
        <title>Above-ground endophytic microbial communities from plants in different locations in the United States.</title>
        <authorList>
            <person name="Frank C."/>
        </authorList>
    </citation>
    <scope>NUCLEOTIDE SEQUENCE [LARGE SCALE GENOMIC DNA]</scope>
    <source>
        <strain evidence="6 7">WPL5_2</strain>
    </source>
</reference>
<gene>
    <name evidence="6" type="ORF">FHW23_000770</name>
</gene>
<dbReference type="Proteomes" id="UP000590225">
    <property type="component" value="Unassembled WGS sequence"/>
</dbReference>
<feature type="region of interest" description="Disordered" evidence="2">
    <location>
        <begin position="89"/>
        <end position="109"/>
    </location>
</feature>
<keyword evidence="3" id="KW-0812">Transmembrane</keyword>
<dbReference type="AlphaFoldDB" id="A0AAW3T5P8"/>
<dbReference type="NCBIfam" id="TIGR00350">
    <property type="entry name" value="lytR_cpsA_psr"/>
    <property type="match status" value="1"/>
</dbReference>
<evidence type="ECO:0000256" key="2">
    <source>
        <dbReference type="SAM" id="MobiDB-lite"/>
    </source>
</evidence>
<dbReference type="Gene3D" id="3.30.70.2390">
    <property type="match status" value="1"/>
</dbReference>
<evidence type="ECO:0000259" key="5">
    <source>
        <dbReference type="Pfam" id="PF13399"/>
    </source>
</evidence>
<keyword evidence="3" id="KW-0472">Membrane</keyword>
<evidence type="ECO:0000313" key="7">
    <source>
        <dbReference type="Proteomes" id="UP000590225"/>
    </source>
</evidence>
<protein>
    <submittedName>
        <fullName evidence="6">LCP family protein required for cell wall assembly</fullName>
    </submittedName>
</protein>
<keyword evidence="3" id="KW-1133">Transmembrane helix</keyword>
<dbReference type="EMBL" id="JACGXP010000001">
    <property type="protein sequence ID" value="MBA8989538.1"/>
    <property type="molecule type" value="Genomic_DNA"/>
</dbReference>
<dbReference type="PANTHER" id="PTHR33392:SF6">
    <property type="entry name" value="POLYISOPRENYL-TEICHOIC ACID--PEPTIDOGLYCAN TEICHOIC ACID TRANSFERASE TAGU"/>
    <property type="match status" value="1"/>
</dbReference>
<comment type="caution">
    <text evidence="6">The sequence shown here is derived from an EMBL/GenBank/DDBJ whole genome shotgun (WGS) entry which is preliminary data.</text>
</comment>
<proteinExistence type="inferred from homology"/>
<feature type="region of interest" description="Disordered" evidence="2">
    <location>
        <begin position="454"/>
        <end position="504"/>
    </location>
</feature>
<dbReference type="Pfam" id="PF03816">
    <property type="entry name" value="LytR_cpsA_psr"/>
    <property type="match status" value="1"/>
</dbReference>
<evidence type="ECO:0000256" key="3">
    <source>
        <dbReference type="SAM" id="Phobius"/>
    </source>
</evidence>
<dbReference type="PANTHER" id="PTHR33392">
    <property type="entry name" value="POLYISOPRENYL-TEICHOIC ACID--PEPTIDOGLYCAN TEICHOIC ACID TRANSFERASE TAGU"/>
    <property type="match status" value="1"/>
</dbReference>
<dbReference type="Pfam" id="PF13399">
    <property type="entry name" value="LytR_C"/>
    <property type="match status" value="1"/>
</dbReference>
<dbReference type="RefSeq" id="WP_182515212.1">
    <property type="nucleotide sequence ID" value="NZ_JACGXP010000001.1"/>
</dbReference>
<dbReference type="InterPro" id="IPR027381">
    <property type="entry name" value="LytR/CpsA/Psr_C"/>
</dbReference>
<evidence type="ECO:0000313" key="6">
    <source>
        <dbReference type="EMBL" id="MBA8989538.1"/>
    </source>
</evidence>
<evidence type="ECO:0000256" key="1">
    <source>
        <dbReference type="ARBA" id="ARBA00006068"/>
    </source>
</evidence>
<dbReference type="InterPro" id="IPR050922">
    <property type="entry name" value="LytR/CpsA/Psr_CW_biosynth"/>
</dbReference>
<feature type="transmembrane region" description="Helical" evidence="3">
    <location>
        <begin position="30"/>
        <end position="54"/>
    </location>
</feature>
<dbReference type="InterPro" id="IPR004474">
    <property type="entry name" value="LytR_CpsA_psr"/>
</dbReference>
<feature type="region of interest" description="Disordered" evidence="2">
    <location>
        <begin position="1"/>
        <end position="25"/>
    </location>
</feature>
<dbReference type="Gene3D" id="3.40.630.190">
    <property type="entry name" value="LCP protein"/>
    <property type="match status" value="1"/>
</dbReference>
<comment type="similarity">
    <text evidence="1">Belongs to the LytR/CpsA/Psr (LCP) family.</text>
</comment>
<feature type="domain" description="Cell envelope-related transcriptional attenuator" evidence="4">
    <location>
        <begin position="114"/>
        <end position="266"/>
    </location>
</feature>
<feature type="compositionally biased region" description="Low complexity" evidence="2">
    <location>
        <begin position="454"/>
        <end position="491"/>
    </location>
</feature>
<sequence length="504" mass="51639">MSNDLEQTTGRGRRGFTPPRHGRQKRRAGIVFPAVAGVLTMALLLSGGYAAYAYGRLSNGVTRIDAITGHTSEKDDVDGKAQNILLVGDDHRPDNATPEEMAELSTTSDGGATNTDTMIVLHINADGTQATMISFPRDSYVDIPGVGKGKLNSAFYFGTLNGGGDKGGAKLLIQTIQNLSGLTIDHYVRVSLLGFYQVVKELGPVDVCLNNAVNDPYSGVDLPKGKSTLDAKQALSFVRQRHGLPNGDLDRNVRQQYFLSQEARKVLSAGTLLNPVKMGNILGAVGGSIQTDTDLISLATQMRNLRPGNIQSATIPTLGTPTITVNGSALSIVQVDTVGLPAFVQGLVGEPEQYAKAGRAQPANTSVTVLNGSGVTGAAGAAGTVLTARGFQVGAPGSSDLTKTTQVQYPAGMEGQAKAVAAVVPGAVAVRTSAVTGVTLVLGSDGKTVSPVAAAGSETSAPASGSGSSGSGASDAKPSKSASSEPKPTSTDVKSYGKEGVCIN</sequence>